<evidence type="ECO:0000259" key="8">
    <source>
        <dbReference type="PROSITE" id="PS50157"/>
    </source>
</evidence>
<keyword evidence="1" id="KW-0479">Metal-binding</keyword>
<feature type="domain" description="C2H2-type" evidence="8">
    <location>
        <begin position="1053"/>
        <end position="1080"/>
    </location>
</feature>
<feature type="compositionally biased region" description="Basic residues" evidence="7">
    <location>
        <begin position="1215"/>
        <end position="1229"/>
    </location>
</feature>
<evidence type="ECO:0000256" key="7">
    <source>
        <dbReference type="SAM" id="MobiDB-lite"/>
    </source>
</evidence>
<dbReference type="InterPro" id="IPR013087">
    <property type="entry name" value="Znf_C2H2_type"/>
</dbReference>
<evidence type="ECO:0000256" key="3">
    <source>
        <dbReference type="ARBA" id="ARBA00022771"/>
    </source>
</evidence>
<feature type="domain" description="C2H2-type" evidence="8">
    <location>
        <begin position="934"/>
        <end position="961"/>
    </location>
</feature>
<feature type="domain" description="C2H2-type" evidence="8">
    <location>
        <begin position="1109"/>
        <end position="1132"/>
    </location>
</feature>
<dbReference type="Proteomes" id="UP000694941">
    <property type="component" value="Unplaced"/>
</dbReference>
<feature type="region of interest" description="Disordered" evidence="7">
    <location>
        <begin position="1298"/>
        <end position="1337"/>
    </location>
</feature>
<dbReference type="PANTHER" id="PTHR24393">
    <property type="entry name" value="ZINC FINGER PROTEIN"/>
    <property type="match status" value="1"/>
</dbReference>
<keyword evidence="2" id="KW-0677">Repeat</keyword>
<feature type="domain" description="C2H2-type" evidence="8">
    <location>
        <begin position="961"/>
        <end position="988"/>
    </location>
</feature>
<feature type="domain" description="C2H2-type" evidence="8">
    <location>
        <begin position="1013"/>
        <end position="1040"/>
    </location>
</feature>
<keyword evidence="3 6" id="KW-0863">Zinc-finger</keyword>
<feature type="region of interest" description="Disordered" evidence="7">
    <location>
        <begin position="1033"/>
        <end position="1052"/>
    </location>
</feature>
<feature type="domain" description="C2H2-type" evidence="8">
    <location>
        <begin position="1081"/>
        <end position="1108"/>
    </location>
</feature>
<feature type="domain" description="C2H2-type" evidence="8">
    <location>
        <begin position="820"/>
        <end position="847"/>
    </location>
</feature>
<feature type="domain" description="C2H2-type" evidence="8">
    <location>
        <begin position="848"/>
        <end position="875"/>
    </location>
</feature>
<reference evidence="10" key="1">
    <citation type="submission" date="2025-08" db="UniProtKB">
        <authorList>
            <consortium name="RefSeq"/>
        </authorList>
    </citation>
    <scope>IDENTIFICATION</scope>
    <source>
        <tissue evidence="10">Muscle</tissue>
    </source>
</reference>
<name>A0ABM1SB37_LIMPO</name>
<evidence type="ECO:0000256" key="4">
    <source>
        <dbReference type="ARBA" id="ARBA00022833"/>
    </source>
</evidence>
<dbReference type="RefSeq" id="XP_022240842.1">
    <property type="nucleotide sequence ID" value="XM_022385134.1"/>
</dbReference>
<dbReference type="PROSITE" id="PS50157">
    <property type="entry name" value="ZINC_FINGER_C2H2_2"/>
    <property type="match status" value="11"/>
</dbReference>
<dbReference type="InterPro" id="IPR036236">
    <property type="entry name" value="Znf_C2H2_sf"/>
</dbReference>
<evidence type="ECO:0000256" key="1">
    <source>
        <dbReference type="ARBA" id="ARBA00022723"/>
    </source>
</evidence>
<keyword evidence="9" id="KW-1185">Reference proteome</keyword>
<dbReference type="SUPFAM" id="SSF57667">
    <property type="entry name" value="beta-beta-alpha zinc fingers"/>
    <property type="match status" value="5"/>
</dbReference>
<gene>
    <name evidence="10" type="primary">LOC106458794</name>
</gene>
<evidence type="ECO:0000313" key="10">
    <source>
        <dbReference type="RefSeq" id="XP_022240842.1"/>
    </source>
</evidence>
<accession>A0ABM1SB37</accession>
<dbReference type="SMART" id="SM00355">
    <property type="entry name" value="ZnF_C2H2"/>
    <property type="match status" value="13"/>
</dbReference>
<dbReference type="PANTHER" id="PTHR24393:SF34">
    <property type="entry name" value="PR_SET DOMAIN 13"/>
    <property type="match status" value="1"/>
</dbReference>
<keyword evidence="4" id="KW-0862">Zinc</keyword>
<evidence type="ECO:0000313" key="9">
    <source>
        <dbReference type="Proteomes" id="UP000694941"/>
    </source>
</evidence>
<feature type="compositionally biased region" description="Low complexity" evidence="7">
    <location>
        <begin position="1317"/>
        <end position="1337"/>
    </location>
</feature>
<dbReference type="Pfam" id="PF00096">
    <property type="entry name" value="zf-C2H2"/>
    <property type="match status" value="4"/>
</dbReference>
<keyword evidence="5" id="KW-0539">Nucleus</keyword>
<dbReference type="PROSITE" id="PS00028">
    <property type="entry name" value="ZINC_FINGER_C2H2_1"/>
    <property type="match status" value="10"/>
</dbReference>
<protein>
    <submittedName>
        <fullName evidence="10">Uncharacterized protein LOC106458794 isoform X1</fullName>
    </submittedName>
</protein>
<dbReference type="GeneID" id="106458794"/>
<feature type="compositionally biased region" description="Acidic residues" evidence="7">
    <location>
        <begin position="1302"/>
        <end position="1316"/>
    </location>
</feature>
<feature type="region of interest" description="Disordered" evidence="7">
    <location>
        <begin position="1215"/>
        <end position="1257"/>
    </location>
</feature>
<feature type="domain" description="C2H2-type" evidence="8">
    <location>
        <begin position="1137"/>
        <end position="1164"/>
    </location>
</feature>
<feature type="domain" description="C2H2-type" evidence="8">
    <location>
        <begin position="903"/>
        <end position="926"/>
    </location>
</feature>
<proteinExistence type="predicted"/>
<evidence type="ECO:0000256" key="6">
    <source>
        <dbReference type="PROSITE-ProRule" id="PRU00042"/>
    </source>
</evidence>
<dbReference type="Gene3D" id="3.30.160.60">
    <property type="entry name" value="Classic Zinc Finger"/>
    <property type="match status" value="9"/>
</dbReference>
<feature type="domain" description="C2H2-type" evidence="8">
    <location>
        <begin position="1193"/>
        <end position="1220"/>
    </location>
</feature>
<feature type="compositionally biased region" description="Basic and acidic residues" evidence="7">
    <location>
        <begin position="1033"/>
        <end position="1042"/>
    </location>
</feature>
<organism evidence="9 10">
    <name type="scientific">Limulus polyphemus</name>
    <name type="common">Atlantic horseshoe crab</name>
    <dbReference type="NCBI Taxonomy" id="6850"/>
    <lineage>
        <taxon>Eukaryota</taxon>
        <taxon>Metazoa</taxon>
        <taxon>Ecdysozoa</taxon>
        <taxon>Arthropoda</taxon>
        <taxon>Chelicerata</taxon>
        <taxon>Merostomata</taxon>
        <taxon>Xiphosura</taxon>
        <taxon>Limulidae</taxon>
        <taxon>Limulus</taxon>
    </lineage>
</organism>
<evidence type="ECO:0000256" key="5">
    <source>
        <dbReference type="ARBA" id="ARBA00023242"/>
    </source>
</evidence>
<sequence>MANTVAHSLLYCFKIKVFEAVKMVPSMDHNNRIEAVTFWNSLSENLEEIINNNSEKIATIILSLEEDLAKQMHSISGCLLGTTSTSCFEKLGNSAHLVNKEDRLFPKSESLSLGVCKTSYSVSPGKYSASTQTSVSLLPKTCNFLGNPQKQNSTLLNDKKTVSNQEIKSLKCNNVLPVLTSKCNTSPQNSSSSKYSSSVNLNQTYTSFQNICNFTSLKFSNSPETNIKMNCNTTPLNSSVLLTNSGVKCDTSSLNSFEAEITSEVKCDTTSLNSSEAESKHSGVKCDTIQVNSSKAASKHSGVKCDTIPVNSSEAASKSSGVKCDSIPVNSSEGALKSSGVKCDTIPVNSSEAASKSSGVKCDTIPVNSSEAASKHSGVKCDTISVNSSEAASKSSGVKCDTIPVNSSEAASKHSGVKCDTISVNSSEAASKSSGVKCDTIQVNSSEAASKSSGVKCDTIPVNLTEAASKNSGVKCDTIQVNSSEAASKSSGVKCDTVPVNLSEAASKSSGVKCDTIQVNSSEAASKSSGVKCDTIQVNSSEAASKSSGVNCDTTPLNSSEAASTTAVVNCDSMSLNLSEQASTNFEVKCDTTPIISTEAVSTNSVVKCDTTLLNFSEAEPTNFAVTCLSPFNSCDTTQANSVINCKNTKRNTSEAESVNDVVDCNKMPSNFNYARTRPLIVKCVAASNSSKIPERKAGDLECSSTSLMKYSEVQEVLTLSSLKVHKPSLVVLSLDSTRQPSNCKDQLCKTGYELKGQDLITEYDEDDDHYMESIQDALSCYSYSSYSHRRVSLEADNVEKEDNNYLSPPLKKRLKKDLAKCPHCSKEFYNKTRFWDHVRQHTGEKPFKCYVCEKSFFSSSTLKSHMTQHKEKEYLCKLCNNSPRTREQLMTHMYQKHSVPMYECHFCKKRFGGKRDLRSHTKMLHPERLKETWSCDVCGKILRSRVGFTKHMELHDDKEYECEFCGKKFQTSAGHREHHKLHLTKKVVRKYERRSIEQKENDAKKKETPSVYPCLWCPKKFSRRLLLDEHEKEHEDKEIKNSSDQGNGKPTRQCPYCEKCFHARFSLRIHLRVHTGEKPYRCDICNQGFTQAGNLKRHKEVHLEEKTFICEYCGLAFQQNSSLKAHLVKHTAIPMYQCNQCPARFYKKGSLERHMCRHTDDRPHICNICFKAHKTKQGLSEHMAIHSEYPVYECSICGKTYKLRRSFRVHTKHCKGKQISRNARKRRDQHNSGNEDPIQEAVTTVHQSSRKKKNRKHLLDFEETVKAVASVTKKEQLDHAVCVDSENQFFQLGSEVTVDQTEMEESSPIDIEEVLSDSSLSSENEESSNQSDESSN</sequence>
<evidence type="ECO:0000256" key="2">
    <source>
        <dbReference type="ARBA" id="ARBA00022737"/>
    </source>
</evidence>